<dbReference type="SUPFAM" id="SSF49354">
    <property type="entry name" value="PapD-like"/>
    <property type="match status" value="1"/>
</dbReference>
<protein>
    <recommendedName>
        <fullName evidence="4">MSP domain-containing protein</fullName>
    </recommendedName>
</protein>
<evidence type="ECO:0000256" key="1">
    <source>
        <dbReference type="ARBA" id="ARBA00008932"/>
    </source>
</evidence>
<dbReference type="PIRSF" id="PIRSF019693">
    <property type="entry name" value="VAMP-associated"/>
    <property type="match status" value="1"/>
</dbReference>
<dbReference type="GO" id="GO:0005886">
    <property type="term" value="C:plasma membrane"/>
    <property type="evidence" value="ECO:0007669"/>
    <property type="project" value="TreeGrafter"/>
</dbReference>
<feature type="transmembrane region" description="Helical" evidence="3">
    <location>
        <begin position="219"/>
        <end position="238"/>
    </location>
</feature>
<dbReference type="PROSITE" id="PS50202">
    <property type="entry name" value="MSP"/>
    <property type="match status" value="1"/>
</dbReference>
<dbReference type="GO" id="GO:0090158">
    <property type="term" value="P:endoplasmic reticulum membrane organization"/>
    <property type="evidence" value="ECO:0007669"/>
    <property type="project" value="TreeGrafter"/>
</dbReference>
<comment type="similarity">
    <text evidence="1">Belongs to the VAMP-associated protein (VAP) (TC 9.B.17) family.</text>
</comment>
<feature type="compositionally biased region" description="Basic and acidic residues" evidence="2">
    <location>
        <begin position="142"/>
        <end position="152"/>
    </location>
</feature>
<feature type="domain" description="MSP" evidence="4">
    <location>
        <begin position="6"/>
        <end position="126"/>
    </location>
</feature>
<dbReference type="EMBL" id="CAMAPE010000035">
    <property type="protein sequence ID" value="CAH9096783.1"/>
    <property type="molecule type" value="Genomic_DNA"/>
</dbReference>
<keyword evidence="3" id="KW-1133">Transmembrane helix</keyword>
<dbReference type="InterPro" id="IPR013783">
    <property type="entry name" value="Ig-like_fold"/>
</dbReference>
<dbReference type="AlphaFoldDB" id="A0A9P0ZE27"/>
<evidence type="ECO:0000256" key="2">
    <source>
        <dbReference type="SAM" id="MobiDB-lite"/>
    </source>
</evidence>
<evidence type="ECO:0000259" key="4">
    <source>
        <dbReference type="PROSITE" id="PS50202"/>
    </source>
</evidence>
<dbReference type="PANTHER" id="PTHR10809">
    <property type="entry name" value="VESICLE-ASSOCIATED MEMBRANE PROTEIN-ASSOCIATED PROTEIN"/>
    <property type="match status" value="1"/>
</dbReference>
<dbReference type="Pfam" id="PF00635">
    <property type="entry name" value="Motile_Sperm"/>
    <property type="match status" value="1"/>
</dbReference>
<dbReference type="InterPro" id="IPR016763">
    <property type="entry name" value="VAP"/>
</dbReference>
<sequence length="246" mass="27373">MGIGYYLNIYPAELKFPFEVRRQSSCSVQLSNKTDQYIAFKVKTTNPKRYCVRPNAGVVLPNSTCNVTVTMQAPKEAPPDMQCKDKFLIQSTVAPDGATTKDLSAELFKAGSWREMDEFKLRVVYVPANPPSPVPEESEEGSPPRDLNESETKPSPVSQAASRSIEESEEPREKLGSSEAWSLISRLTEEKSSTIQQNQKFHLELEMLKKEANRKTDGFSVLCGVLVGVIGILLGYFISKSFVLLV</sequence>
<dbReference type="OrthoDB" id="264603at2759"/>
<name>A0A9P0ZE27_CUSEU</name>
<gene>
    <name evidence="5" type="ORF">CEURO_LOCUS13555</name>
</gene>
<evidence type="ECO:0000313" key="5">
    <source>
        <dbReference type="EMBL" id="CAH9096783.1"/>
    </source>
</evidence>
<dbReference type="Gene3D" id="2.60.40.10">
    <property type="entry name" value="Immunoglobulins"/>
    <property type="match status" value="1"/>
</dbReference>
<keyword evidence="3" id="KW-0812">Transmembrane</keyword>
<reference evidence="5" key="1">
    <citation type="submission" date="2022-07" db="EMBL/GenBank/DDBJ databases">
        <authorList>
            <person name="Macas J."/>
            <person name="Novak P."/>
            <person name="Neumann P."/>
        </authorList>
    </citation>
    <scope>NUCLEOTIDE SEQUENCE</scope>
</reference>
<dbReference type="InterPro" id="IPR000535">
    <property type="entry name" value="MSP_dom"/>
</dbReference>
<evidence type="ECO:0000313" key="6">
    <source>
        <dbReference type="Proteomes" id="UP001152484"/>
    </source>
</evidence>
<keyword evidence="6" id="KW-1185">Reference proteome</keyword>
<evidence type="ECO:0000256" key="3">
    <source>
        <dbReference type="SAM" id="Phobius"/>
    </source>
</evidence>
<keyword evidence="3" id="KW-0472">Membrane</keyword>
<feature type="region of interest" description="Disordered" evidence="2">
    <location>
        <begin position="128"/>
        <end position="177"/>
    </location>
</feature>
<dbReference type="GO" id="GO:0061817">
    <property type="term" value="P:endoplasmic reticulum-plasma membrane tethering"/>
    <property type="evidence" value="ECO:0007669"/>
    <property type="project" value="TreeGrafter"/>
</dbReference>
<dbReference type="Proteomes" id="UP001152484">
    <property type="component" value="Unassembled WGS sequence"/>
</dbReference>
<proteinExistence type="inferred from homology"/>
<comment type="caution">
    <text evidence="5">The sequence shown here is derived from an EMBL/GenBank/DDBJ whole genome shotgun (WGS) entry which is preliminary data.</text>
</comment>
<dbReference type="GO" id="GO:0005789">
    <property type="term" value="C:endoplasmic reticulum membrane"/>
    <property type="evidence" value="ECO:0007669"/>
    <property type="project" value="InterPro"/>
</dbReference>
<dbReference type="FunFam" id="2.60.40.10:FF:000813">
    <property type="entry name" value="Vesicle-associated protein 1-1"/>
    <property type="match status" value="1"/>
</dbReference>
<accession>A0A9P0ZE27</accession>
<organism evidence="5 6">
    <name type="scientific">Cuscuta europaea</name>
    <name type="common">European dodder</name>
    <dbReference type="NCBI Taxonomy" id="41803"/>
    <lineage>
        <taxon>Eukaryota</taxon>
        <taxon>Viridiplantae</taxon>
        <taxon>Streptophyta</taxon>
        <taxon>Embryophyta</taxon>
        <taxon>Tracheophyta</taxon>
        <taxon>Spermatophyta</taxon>
        <taxon>Magnoliopsida</taxon>
        <taxon>eudicotyledons</taxon>
        <taxon>Gunneridae</taxon>
        <taxon>Pentapetalae</taxon>
        <taxon>asterids</taxon>
        <taxon>lamiids</taxon>
        <taxon>Solanales</taxon>
        <taxon>Convolvulaceae</taxon>
        <taxon>Cuscuteae</taxon>
        <taxon>Cuscuta</taxon>
        <taxon>Cuscuta subgen. Cuscuta</taxon>
    </lineage>
</organism>
<dbReference type="InterPro" id="IPR008962">
    <property type="entry name" value="PapD-like_sf"/>
</dbReference>
<dbReference type="PANTHER" id="PTHR10809:SF160">
    <property type="entry name" value="VESICLE-ASSOCIATED PROTEIN 1-3"/>
    <property type="match status" value="1"/>
</dbReference>